<dbReference type="Pfam" id="PF08281">
    <property type="entry name" value="Sigma70_r4_2"/>
    <property type="match status" value="1"/>
</dbReference>
<dbReference type="Gene3D" id="1.10.1740.10">
    <property type="match status" value="1"/>
</dbReference>
<evidence type="ECO:0000256" key="5">
    <source>
        <dbReference type="ARBA" id="ARBA00023163"/>
    </source>
</evidence>
<dbReference type="Pfam" id="PF04542">
    <property type="entry name" value="Sigma70_r2"/>
    <property type="match status" value="1"/>
</dbReference>
<reference evidence="8 9" key="1">
    <citation type="submission" date="2019-01" db="EMBL/GenBank/DDBJ databases">
        <title>Draft genomes of a novel of Aminipila strains.</title>
        <authorList>
            <person name="Ma S."/>
        </authorList>
    </citation>
    <scope>NUCLEOTIDE SEQUENCE [LARGE SCALE GENOMIC DNA]</scope>
    <source>
        <strain evidence="9">JN-39</strain>
    </source>
</reference>
<evidence type="ECO:0000256" key="4">
    <source>
        <dbReference type="ARBA" id="ARBA00023125"/>
    </source>
</evidence>
<dbReference type="Gene3D" id="1.10.10.10">
    <property type="entry name" value="Winged helix-like DNA-binding domain superfamily/Winged helix DNA-binding domain"/>
    <property type="match status" value="1"/>
</dbReference>
<feature type="domain" description="RNA polymerase sigma-70 region 2" evidence="6">
    <location>
        <begin position="8"/>
        <end position="73"/>
    </location>
</feature>
<comment type="similarity">
    <text evidence="1">Belongs to the sigma-70 factor family. ECF subfamily.</text>
</comment>
<evidence type="ECO:0000313" key="9">
    <source>
        <dbReference type="Proteomes" id="UP000287601"/>
    </source>
</evidence>
<dbReference type="EMBL" id="CP035281">
    <property type="protein sequence ID" value="QAT42336.1"/>
    <property type="molecule type" value="Genomic_DNA"/>
</dbReference>
<dbReference type="GO" id="GO:0003677">
    <property type="term" value="F:DNA binding"/>
    <property type="evidence" value="ECO:0007669"/>
    <property type="project" value="UniProtKB-KW"/>
</dbReference>
<dbReference type="InterPro" id="IPR007627">
    <property type="entry name" value="RNA_pol_sigma70_r2"/>
</dbReference>
<dbReference type="OrthoDB" id="9795666at2"/>
<dbReference type="SUPFAM" id="SSF88659">
    <property type="entry name" value="Sigma3 and sigma4 domains of RNA polymerase sigma factors"/>
    <property type="match status" value="1"/>
</dbReference>
<evidence type="ECO:0000313" key="8">
    <source>
        <dbReference type="EMBL" id="QAT42336.1"/>
    </source>
</evidence>
<evidence type="ECO:0000259" key="6">
    <source>
        <dbReference type="Pfam" id="PF04542"/>
    </source>
</evidence>
<accession>A0A410PTX7</accession>
<keyword evidence="4" id="KW-0238">DNA-binding</keyword>
<gene>
    <name evidence="8" type="ORF">EQM06_03315</name>
</gene>
<dbReference type="GO" id="GO:0006352">
    <property type="term" value="P:DNA-templated transcription initiation"/>
    <property type="evidence" value="ECO:0007669"/>
    <property type="project" value="InterPro"/>
</dbReference>
<evidence type="ECO:0000259" key="7">
    <source>
        <dbReference type="Pfam" id="PF08281"/>
    </source>
</evidence>
<name>A0A410PTX7_9FIRM</name>
<keyword evidence="2" id="KW-0805">Transcription regulation</keyword>
<dbReference type="InterPro" id="IPR013325">
    <property type="entry name" value="RNA_pol_sigma_r2"/>
</dbReference>
<dbReference type="NCBIfam" id="TIGR02937">
    <property type="entry name" value="sigma70-ECF"/>
    <property type="match status" value="1"/>
</dbReference>
<evidence type="ECO:0000256" key="1">
    <source>
        <dbReference type="ARBA" id="ARBA00010641"/>
    </source>
</evidence>
<evidence type="ECO:0000256" key="3">
    <source>
        <dbReference type="ARBA" id="ARBA00023082"/>
    </source>
</evidence>
<sequence length="159" mass="18839">MTEIEKIYKEYFYDVFLYMKGLSGDEQIAEDITSETFFKAINALDNFKGRCDIKVWLCQIAKNCYFSYLRKNKNVIPADVVEEQDDRPDLEQSIANSEMSLIIHEILHNLTEPYKEVFTLRIFGELSFKQIAKLFGKTENWACVTYHRARNKIRERLED</sequence>
<keyword evidence="3" id="KW-0731">Sigma factor</keyword>
<dbReference type="Proteomes" id="UP000287601">
    <property type="component" value="Chromosome"/>
</dbReference>
<keyword evidence="9" id="KW-1185">Reference proteome</keyword>
<feature type="domain" description="RNA polymerase sigma factor 70 region 4 type 2" evidence="7">
    <location>
        <begin position="101"/>
        <end position="153"/>
    </location>
</feature>
<proteinExistence type="inferred from homology"/>
<dbReference type="SUPFAM" id="SSF88946">
    <property type="entry name" value="Sigma2 domain of RNA polymerase sigma factors"/>
    <property type="match status" value="1"/>
</dbReference>
<dbReference type="PANTHER" id="PTHR43133:SF52">
    <property type="entry name" value="ECF RNA POLYMERASE SIGMA FACTOR SIGL"/>
    <property type="match status" value="1"/>
</dbReference>
<evidence type="ECO:0000256" key="2">
    <source>
        <dbReference type="ARBA" id="ARBA00023015"/>
    </source>
</evidence>
<dbReference type="InterPro" id="IPR013249">
    <property type="entry name" value="RNA_pol_sigma70_r4_t2"/>
</dbReference>
<keyword evidence="5" id="KW-0804">Transcription</keyword>
<dbReference type="AlphaFoldDB" id="A0A410PTX7"/>
<dbReference type="InterPro" id="IPR013324">
    <property type="entry name" value="RNA_pol_sigma_r3/r4-like"/>
</dbReference>
<organism evidence="8 9">
    <name type="scientific">Aminipila luticellarii</name>
    <dbReference type="NCBI Taxonomy" id="2507160"/>
    <lineage>
        <taxon>Bacteria</taxon>
        <taxon>Bacillati</taxon>
        <taxon>Bacillota</taxon>
        <taxon>Clostridia</taxon>
        <taxon>Peptostreptococcales</taxon>
        <taxon>Anaerovoracaceae</taxon>
        <taxon>Aminipila</taxon>
    </lineage>
</organism>
<dbReference type="RefSeq" id="WP_128744986.1">
    <property type="nucleotide sequence ID" value="NZ_CP035281.1"/>
</dbReference>
<dbReference type="CDD" id="cd06171">
    <property type="entry name" value="Sigma70_r4"/>
    <property type="match status" value="1"/>
</dbReference>
<dbReference type="InterPro" id="IPR036388">
    <property type="entry name" value="WH-like_DNA-bd_sf"/>
</dbReference>
<dbReference type="InterPro" id="IPR039425">
    <property type="entry name" value="RNA_pol_sigma-70-like"/>
</dbReference>
<dbReference type="InterPro" id="IPR014284">
    <property type="entry name" value="RNA_pol_sigma-70_dom"/>
</dbReference>
<dbReference type="GO" id="GO:0016987">
    <property type="term" value="F:sigma factor activity"/>
    <property type="evidence" value="ECO:0007669"/>
    <property type="project" value="UniProtKB-KW"/>
</dbReference>
<protein>
    <submittedName>
        <fullName evidence="8">Sigma-70 family RNA polymerase sigma factor</fullName>
    </submittedName>
</protein>
<dbReference type="KEGG" id="amij:EQM06_03315"/>
<dbReference type="PANTHER" id="PTHR43133">
    <property type="entry name" value="RNA POLYMERASE ECF-TYPE SIGMA FACTO"/>
    <property type="match status" value="1"/>
</dbReference>